<dbReference type="OrthoDB" id="5564161at2759"/>
<dbReference type="AlphaFoldDB" id="A0A9W8KVJ4"/>
<comment type="caution">
    <text evidence="3">The sequence shown here is derived from an EMBL/GenBank/DDBJ whole genome shotgun (WGS) entry which is preliminary data.</text>
</comment>
<protein>
    <submittedName>
        <fullName evidence="3">Uncharacterized protein</fullName>
    </submittedName>
</protein>
<feature type="chain" id="PRO_5040922312" evidence="2">
    <location>
        <begin position="24"/>
        <end position="150"/>
    </location>
</feature>
<evidence type="ECO:0000256" key="1">
    <source>
        <dbReference type="SAM" id="MobiDB-lite"/>
    </source>
</evidence>
<gene>
    <name evidence="3" type="ORF">GGI25_006389</name>
</gene>
<keyword evidence="2" id="KW-0732">Signal</keyword>
<feature type="compositionally biased region" description="Acidic residues" evidence="1">
    <location>
        <begin position="129"/>
        <end position="138"/>
    </location>
</feature>
<sequence length="150" mass="16847">MRFYKVFPILLLACTATVCGLSAKEEQTVTDILGILQRGTSVYPLEDLLHNLAQTLGFTHTAKRLSRFVPGSKEAYQTLYDMLLYLDTNGKHTPEQHEKLRQTISIIGSKVLKLDSKEVSFHTLVVQEEDGYEDDGDESGSKVSSFFKSK</sequence>
<accession>A0A9W8KVJ4</accession>
<evidence type="ECO:0000256" key="2">
    <source>
        <dbReference type="SAM" id="SignalP"/>
    </source>
</evidence>
<feature type="region of interest" description="Disordered" evidence="1">
    <location>
        <begin position="129"/>
        <end position="150"/>
    </location>
</feature>
<feature type="signal peptide" evidence="2">
    <location>
        <begin position="1"/>
        <end position="23"/>
    </location>
</feature>
<proteinExistence type="predicted"/>
<evidence type="ECO:0000313" key="3">
    <source>
        <dbReference type="EMBL" id="KAJ2668667.1"/>
    </source>
</evidence>
<dbReference type="EMBL" id="JANBTW010000184">
    <property type="protein sequence ID" value="KAJ2668667.1"/>
    <property type="molecule type" value="Genomic_DNA"/>
</dbReference>
<dbReference type="Proteomes" id="UP001151518">
    <property type="component" value="Unassembled WGS sequence"/>
</dbReference>
<feature type="compositionally biased region" description="Low complexity" evidence="1">
    <location>
        <begin position="141"/>
        <end position="150"/>
    </location>
</feature>
<name>A0A9W8KVJ4_9FUNG</name>
<organism evidence="3 4">
    <name type="scientific">Coemansia spiralis</name>
    <dbReference type="NCBI Taxonomy" id="417178"/>
    <lineage>
        <taxon>Eukaryota</taxon>
        <taxon>Fungi</taxon>
        <taxon>Fungi incertae sedis</taxon>
        <taxon>Zoopagomycota</taxon>
        <taxon>Kickxellomycotina</taxon>
        <taxon>Kickxellomycetes</taxon>
        <taxon>Kickxellales</taxon>
        <taxon>Kickxellaceae</taxon>
        <taxon>Coemansia</taxon>
    </lineage>
</organism>
<reference evidence="3" key="1">
    <citation type="submission" date="2022-07" db="EMBL/GenBank/DDBJ databases">
        <title>Phylogenomic reconstructions and comparative analyses of Kickxellomycotina fungi.</title>
        <authorList>
            <person name="Reynolds N.K."/>
            <person name="Stajich J.E."/>
            <person name="Barry K."/>
            <person name="Grigoriev I.V."/>
            <person name="Crous P."/>
            <person name="Smith M.E."/>
        </authorList>
    </citation>
    <scope>NUCLEOTIDE SEQUENCE</scope>
    <source>
        <strain evidence="3">NRRL 3115</strain>
    </source>
</reference>
<evidence type="ECO:0000313" key="4">
    <source>
        <dbReference type="Proteomes" id="UP001151518"/>
    </source>
</evidence>